<dbReference type="GO" id="GO:0016887">
    <property type="term" value="F:ATP hydrolysis activity"/>
    <property type="evidence" value="ECO:0007669"/>
    <property type="project" value="InterPro"/>
</dbReference>
<accession>A0A433SDD2</accession>
<comment type="caution">
    <text evidence="5">The sequence shown here is derived from an EMBL/GenBank/DDBJ whole genome shotgun (WGS) entry which is preliminary data.</text>
</comment>
<reference evidence="5 6" key="1">
    <citation type="submission" date="2018-01" db="EMBL/GenBank/DDBJ databases">
        <title>Saezia sanguinis gen. nov., sp. nov., in the order Burkholderiales isolated from human blood.</title>
        <authorList>
            <person name="Medina-Pascual M.J."/>
            <person name="Valdezate S."/>
            <person name="Monzon S."/>
            <person name="Cuesta I."/>
            <person name="Carrasco G."/>
            <person name="Villalon P."/>
            <person name="Saez-Nieto J.A."/>
        </authorList>
    </citation>
    <scope>NUCLEOTIDE SEQUENCE [LARGE SCALE GENOMIC DNA]</scope>
    <source>
        <strain evidence="5 6">CNM695-12</strain>
    </source>
</reference>
<dbReference type="CDD" id="cd03230">
    <property type="entry name" value="ABC_DR_subfamily_A"/>
    <property type="match status" value="2"/>
</dbReference>
<dbReference type="PANTHER" id="PTHR43038:SF3">
    <property type="entry name" value="ABC TRANSPORTER G FAMILY MEMBER 20 ISOFORM X1"/>
    <property type="match status" value="1"/>
</dbReference>
<dbReference type="PROSITE" id="PS00211">
    <property type="entry name" value="ABC_TRANSPORTER_1"/>
    <property type="match status" value="1"/>
</dbReference>
<dbReference type="Proteomes" id="UP000286947">
    <property type="component" value="Unassembled WGS sequence"/>
</dbReference>
<keyword evidence="2" id="KW-0547">Nucleotide-binding</keyword>
<keyword evidence="3 5" id="KW-0067">ATP-binding</keyword>
<protein>
    <submittedName>
        <fullName evidence="5">Putative ABC transporter ATP-binding protein YbhF</fullName>
    </submittedName>
</protein>
<dbReference type="Gene3D" id="3.40.50.300">
    <property type="entry name" value="P-loop containing nucleotide triphosphate hydrolases"/>
    <property type="match status" value="2"/>
</dbReference>
<dbReference type="PROSITE" id="PS50893">
    <property type="entry name" value="ABC_TRANSPORTER_2"/>
    <property type="match status" value="2"/>
</dbReference>
<keyword evidence="1" id="KW-0472">Membrane</keyword>
<dbReference type="InterPro" id="IPR003439">
    <property type="entry name" value="ABC_transporter-like_ATP-bd"/>
</dbReference>
<keyword evidence="6" id="KW-1185">Reference proteome</keyword>
<gene>
    <name evidence="5" type="primary">ybhF</name>
    <name evidence="5" type="ORF">CUZ56_01543</name>
</gene>
<evidence type="ECO:0000259" key="4">
    <source>
        <dbReference type="PROSITE" id="PS50893"/>
    </source>
</evidence>
<name>A0A433SDD2_9BURK</name>
<dbReference type="PANTHER" id="PTHR43038">
    <property type="entry name" value="ATP-BINDING CASSETTE, SUB-FAMILY H, MEMBER 1"/>
    <property type="match status" value="1"/>
</dbReference>
<evidence type="ECO:0000256" key="3">
    <source>
        <dbReference type="ARBA" id="ARBA00022840"/>
    </source>
</evidence>
<sequence>MQPSAQPAQPVNQPGLSDAIVIEGLRHSFDPKLEDALHDINLRIRAGVITGLAGPDGAGKSTLMRIMAGLLVATEGKLQVAGVDPVKQMNDLHWRVGYMPQKFGLYEDLSVIENLRLYADLRNVTGAARDQQFERLLTMTDLKRFTTRMAGKLSGGMKQKLGLACTLLGRPQVLLLDEPGVGVDPISRRELWKMVSDLASQGMAVVWATAYLDEAELCDDLCLMNLGKVMFNGPPKDVVATMQGRCIQVQKIDGNRRHVLQRALLLPDVVDGVIQGSSVRLVMKKQHQQPDLQEIQAGEHAVIQEVTPRLEDAFIDMLGGGPHEVSVLAQHMPQVELPANVDPYAVIEVNNLTRRFGSFVATDHVTFKVRKGEIFGLIGPNGAGKSTTFKMLCGLLPISEGQARVMGVDLRKSAAQARQRLGYMAQKFSLYSNLSVQQNLAFFSGIYGLRGAERQERMAEMVSCFALKNYLHAKTGDLPLGFKQRLALACALMHEPQLLFLDEPTSGVDPVTRREFWGHINGLVDKGVTVLVTTHFMDEAEYCDRIALIYQGQAIAIGPTDELKRQIASADLPDPTMEDAFVDLIMRKEQQNAANQQEQAA</sequence>
<organism evidence="5 6">
    <name type="scientific">Saezia sanguinis</name>
    <dbReference type="NCBI Taxonomy" id="1965230"/>
    <lineage>
        <taxon>Bacteria</taxon>
        <taxon>Pseudomonadati</taxon>
        <taxon>Pseudomonadota</taxon>
        <taxon>Betaproteobacteria</taxon>
        <taxon>Burkholderiales</taxon>
        <taxon>Saeziaceae</taxon>
        <taxon>Saezia</taxon>
    </lineage>
</organism>
<evidence type="ECO:0000256" key="1">
    <source>
        <dbReference type="ARBA" id="ARBA00022475"/>
    </source>
</evidence>
<proteinExistence type="predicted"/>
<keyword evidence="1" id="KW-1003">Cell membrane</keyword>
<feature type="domain" description="ABC transporter" evidence="4">
    <location>
        <begin position="20"/>
        <end position="251"/>
    </location>
</feature>
<dbReference type="SMART" id="SM00382">
    <property type="entry name" value="AAA"/>
    <property type="match status" value="2"/>
</dbReference>
<dbReference type="GO" id="GO:0005524">
    <property type="term" value="F:ATP binding"/>
    <property type="evidence" value="ECO:0007669"/>
    <property type="project" value="UniProtKB-KW"/>
</dbReference>
<evidence type="ECO:0000313" key="6">
    <source>
        <dbReference type="Proteomes" id="UP000286947"/>
    </source>
</evidence>
<dbReference type="Pfam" id="PF00005">
    <property type="entry name" value="ABC_tran"/>
    <property type="match status" value="2"/>
</dbReference>
<evidence type="ECO:0000313" key="5">
    <source>
        <dbReference type="EMBL" id="RUS66752.1"/>
    </source>
</evidence>
<dbReference type="RefSeq" id="WP_126979764.1">
    <property type="nucleotide sequence ID" value="NZ_PQSP01000003.1"/>
</dbReference>
<dbReference type="SUPFAM" id="SSF52540">
    <property type="entry name" value="P-loop containing nucleoside triphosphate hydrolases"/>
    <property type="match status" value="2"/>
</dbReference>
<dbReference type="InterPro" id="IPR003593">
    <property type="entry name" value="AAA+_ATPase"/>
</dbReference>
<dbReference type="EMBL" id="PQSP01000003">
    <property type="protein sequence ID" value="RUS66752.1"/>
    <property type="molecule type" value="Genomic_DNA"/>
</dbReference>
<evidence type="ECO:0000256" key="2">
    <source>
        <dbReference type="ARBA" id="ARBA00022741"/>
    </source>
</evidence>
<feature type="domain" description="ABC transporter" evidence="4">
    <location>
        <begin position="347"/>
        <end position="576"/>
    </location>
</feature>
<dbReference type="InterPro" id="IPR027417">
    <property type="entry name" value="P-loop_NTPase"/>
</dbReference>
<dbReference type="AlphaFoldDB" id="A0A433SDD2"/>
<dbReference type="OrthoDB" id="9776369at2"/>
<dbReference type="InterPro" id="IPR017871">
    <property type="entry name" value="ABC_transporter-like_CS"/>
</dbReference>